<evidence type="ECO:0000256" key="8">
    <source>
        <dbReference type="PIRSR" id="PIRSR604808-2"/>
    </source>
</evidence>
<evidence type="ECO:0000256" key="1">
    <source>
        <dbReference type="ARBA" id="ARBA00000493"/>
    </source>
</evidence>
<evidence type="ECO:0000256" key="10">
    <source>
        <dbReference type="SAM" id="Phobius"/>
    </source>
</evidence>
<feature type="binding site" evidence="8">
    <location>
        <position position="274"/>
    </location>
    <ligand>
        <name>Mg(2+)</name>
        <dbReference type="ChEBI" id="CHEBI:18420"/>
        <label>1</label>
    </ligand>
</feature>
<dbReference type="GO" id="GO:0046872">
    <property type="term" value="F:metal ion binding"/>
    <property type="evidence" value="ECO:0007669"/>
    <property type="project" value="UniProtKB-KW"/>
</dbReference>
<evidence type="ECO:0000256" key="4">
    <source>
        <dbReference type="ARBA" id="ARBA00022723"/>
    </source>
</evidence>
<sequence>MFSFFLFNFFLFFVSSFVIFAIFHLIFNTYVNNVGHCLYKLYVHGDTEGYVCTCNARGLRQQNKRRGVFAFLHNLKFDICFLQETHSDHREARYWQNEWGGKAVFSHGNTASRGVCILFKLTVSFDIIKMDVHDAGRYIILDLKVHDCIFTLLCVYGPNVDDPMFYQSFVPLLSNFQCDNIIIGGDFNFVFNLDLDKQNGNRRSNFHARDECMKVMNYFDLRDIWRERNPRLKYFSWRSNVTPGINCRLDFFLISRKLAVNVHSDKFSSGLCSDHSIVSFII</sequence>
<evidence type="ECO:0000313" key="12">
    <source>
        <dbReference type="EMBL" id="KAJ8030214.1"/>
    </source>
</evidence>
<keyword evidence="6 8" id="KW-0460">Magnesium</keyword>
<dbReference type="OrthoDB" id="6073759at2759"/>
<dbReference type="EMBL" id="JAIZAY010000013">
    <property type="protein sequence ID" value="KAJ8030214.1"/>
    <property type="molecule type" value="Genomic_DNA"/>
</dbReference>
<dbReference type="InterPro" id="IPR036691">
    <property type="entry name" value="Endo/exonu/phosph_ase_sf"/>
</dbReference>
<comment type="catalytic activity">
    <reaction evidence="1">
        <text>Exonucleolytic cleavage in the 3'- to 5'-direction to yield nucleoside 5'-phosphates.</text>
        <dbReference type="EC" id="3.1.11.2"/>
    </reaction>
</comment>
<keyword evidence="10" id="KW-0812">Transmembrane</keyword>
<keyword evidence="13" id="KW-1185">Reference proteome</keyword>
<comment type="caution">
    <text evidence="12">The sequence shown here is derived from an EMBL/GenBank/DDBJ whole genome shotgun (WGS) entry which is preliminary data.</text>
</comment>
<evidence type="ECO:0000256" key="2">
    <source>
        <dbReference type="ARBA" id="ARBA00007092"/>
    </source>
</evidence>
<feature type="binding site" evidence="8">
    <location>
        <position position="188"/>
    </location>
    <ligand>
        <name>Mg(2+)</name>
        <dbReference type="ChEBI" id="CHEBI:18420"/>
        <label>1</label>
    </ligand>
</feature>
<keyword evidence="4 8" id="KW-0479">Metal-binding</keyword>
<reference evidence="12" key="1">
    <citation type="submission" date="2021-10" db="EMBL/GenBank/DDBJ databases">
        <title>Tropical sea cucumber genome reveals ecological adaptation and Cuvierian tubules defense mechanism.</title>
        <authorList>
            <person name="Chen T."/>
        </authorList>
    </citation>
    <scope>NUCLEOTIDE SEQUENCE</scope>
    <source>
        <strain evidence="12">Nanhai2018</strain>
        <tissue evidence="12">Muscle</tissue>
    </source>
</reference>
<feature type="site" description="Transition state stabilizer" evidence="9">
    <location>
        <position position="188"/>
    </location>
</feature>
<dbReference type="SUPFAM" id="SSF56219">
    <property type="entry name" value="DNase I-like"/>
    <property type="match status" value="1"/>
</dbReference>
<feature type="active site" description="Proton acceptor" evidence="7">
    <location>
        <position position="275"/>
    </location>
</feature>
<feature type="site" description="Important for catalytic activity" evidence="9">
    <location>
        <position position="250"/>
    </location>
</feature>
<keyword evidence="10" id="KW-0472">Membrane</keyword>
<keyword evidence="10" id="KW-1133">Transmembrane helix</keyword>
<dbReference type="PANTHER" id="PTHR22748">
    <property type="entry name" value="AP ENDONUCLEASE"/>
    <property type="match status" value="1"/>
</dbReference>
<dbReference type="EC" id="3.1.11.2" evidence="3"/>
<feature type="domain" description="Endonuclease/exonuclease/phosphatase" evidence="11">
    <location>
        <begin position="52"/>
        <end position="275"/>
    </location>
</feature>
<dbReference type="GO" id="GO:0003906">
    <property type="term" value="F:DNA-(apurinic or apyrimidinic site) endonuclease activity"/>
    <property type="evidence" value="ECO:0007669"/>
    <property type="project" value="TreeGrafter"/>
</dbReference>
<proteinExistence type="inferred from homology"/>
<keyword evidence="5" id="KW-0378">Hydrolase</keyword>
<evidence type="ECO:0000256" key="3">
    <source>
        <dbReference type="ARBA" id="ARBA00012115"/>
    </source>
</evidence>
<comment type="similarity">
    <text evidence="2">Belongs to the DNA repair enzymes AP/ExoA family.</text>
</comment>
<feature type="transmembrane region" description="Helical" evidence="10">
    <location>
        <begin position="7"/>
        <end position="27"/>
    </location>
</feature>
<organism evidence="12 13">
    <name type="scientific">Holothuria leucospilota</name>
    <name type="common">Black long sea cucumber</name>
    <name type="synonym">Mertensiothuria leucospilota</name>
    <dbReference type="NCBI Taxonomy" id="206669"/>
    <lineage>
        <taxon>Eukaryota</taxon>
        <taxon>Metazoa</taxon>
        <taxon>Echinodermata</taxon>
        <taxon>Eleutherozoa</taxon>
        <taxon>Echinozoa</taxon>
        <taxon>Holothuroidea</taxon>
        <taxon>Aspidochirotacea</taxon>
        <taxon>Aspidochirotida</taxon>
        <taxon>Holothuriidae</taxon>
        <taxon>Holothuria</taxon>
    </lineage>
</organism>
<gene>
    <name evidence="12" type="ORF">HOLleu_26558</name>
</gene>
<dbReference type="Gene3D" id="3.60.10.10">
    <property type="entry name" value="Endonuclease/exonuclease/phosphatase"/>
    <property type="match status" value="1"/>
</dbReference>
<feature type="binding site" evidence="8">
    <location>
        <position position="84"/>
    </location>
    <ligand>
        <name>Mg(2+)</name>
        <dbReference type="ChEBI" id="CHEBI:18420"/>
        <label>1</label>
    </ligand>
</feature>
<evidence type="ECO:0000256" key="6">
    <source>
        <dbReference type="ARBA" id="ARBA00022842"/>
    </source>
</evidence>
<evidence type="ECO:0000256" key="7">
    <source>
        <dbReference type="PIRSR" id="PIRSR604808-1"/>
    </source>
</evidence>
<feature type="site" description="Interaction with DNA substrate" evidence="9">
    <location>
        <position position="275"/>
    </location>
</feature>
<dbReference type="CDD" id="cd09076">
    <property type="entry name" value="L1-EN"/>
    <property type="match status" value="1"/>
</dbReference>
<protein>
    <recommendedName>
        <fullName evidence="3">exodeoxyribonuclease III</fullName>
        <ecNumber evidence="3">3.1.11.2</ecNumber>
    </recommendedName>
</protein>
<dbReference type="GO" id="GO:0008081">
    <property type="term" value="F:phosphoric diester hydrolase activity"/>
    <property type="evidence" value="ECO:0007669"/>
    <property type="project" value="TreeGrafter"/>
</dbReference>
<keyword evidence="8" id="KW-0464">Manganese</keyword>
<accession>A0A9Q1BPH9</accession>
<dbReference type="GO" id="GO:0008311">
    <property type="term" value="F:double-stranded DNA 3'-5' DNA exonuclease activity"/>
    <property type="evidence" value="ECO:0007669"/>
    <property type="project" value="UniProtKB-EC"/>
</dbReference>
<dbReference type="AlphaFoldDB" id="A0A9Q1BPH9"/>
<feature type="active site" description="Proton donor/acceptor" evidence="7">
    <location>
        <position position="186"/>
    </location>
</feature>
<dbReference type="InterPro" id="IPR004808">
    <property type="entry name" value="AP_endonuc_1"/>
</dbReference>
<dbReference type="GO" id="GO:0005634">
    <property type="term" value="C:nucleus"/>
    <property type="evidence" value="ECO:0007669"/>
    <property type="project" value="TreeGrafter"/>
</dbReference>
<evidence type="ECO:0000313" key="13">
    <source>
        <dbReference type="Proteomes" id="UP001152320"/>
    </source>
</evidence>
<dbReference type="Pfam" id="PF03372">
    <property type="entry name" value="Exo_endo_phos"/>
    <property type="match status" value="1"/>
</dbReference>
<feature type="active site" evidence="7">
    <location>
        <position position="156"/>
    </location>
</feature>
<evidence type="ECO:0000256" key="9">
    <source>
        <dbReference type="PIRSR" id="PIRSR604808-3"/>
    </source>
</evidence>
<dbReference type="PANTHER" id="PTHR22748:SF26">
    <property type="entry name" value="ENDONUCLEASE_EXONUCLEASE_PHOSPHATASE DOMAIN-CONTAINING PROTEIN"/>
    <property type="match status" value="1"/>
</dbReference>
<dbReference type="InterPro" id="IPR005135">
    <property type="entry name" value="Endo/exonuclease/phosphatase"/>
</dbReference>
<comment type="cofactor">
    <cofactor evidence="8">
        <name>Mg(2+)</name>
        <dbReference type="ChEBI" id="CHEBI:18420"/>
    </cofactor>
    <cofactor evidence="8">
        <name>Mn(2+)</name>
        <dbReference type="ChEBI" id="CHEBI:29035"/>
    </cofactor>
    <text evidence="8">Probably binds two magnesium or manganese ions per subunit.</text>
</comment>
<feature type="binding site" evidence="8">
    <location>
        <position position="55"/>
    </location>
    <ligand>
        <name>Mg(2+)</name>
        <dbReference type="ChEBI" id="CHEBI:18420"/>
        <label>1</label>
    </ligand>
</feature>
<feature type="binding site" evidence="8">
    <location>
        <position position="186"/>
    </location>
    <ligand>
        <name>Mg(2+)</name>
        <dbReference type="ChEBI" id="CHEBI:18420"/>
        <label>1</label>
    </ligand>
</feature>
<evidence type="ECO:0000256" key="5">
    <source>
        <dbReference type="ARBA" id="ARBA00022801"/>
    </source>
</evidence>
<evidence type="ECO:0000259" key="11">
    <source>
        <dbReference type="Pfam" id="PF03372"/>
    </source>
</evidence>
<dbReference type="GO" id="GO:0006284">
    <property type="term" value="P:base-excision repair"/>
    <property type="evidence" value="ECO:0007669"/>
    <property type="project" value="TreeGrafter"/>
</dbReference>
<feature type="binding site" evidence="8">
    <location>
        <position position="275"/>
    </location>
    <ligand>
        <name>Mg(2+)</name>
        <dbReference type="ChEBI" id="CHEBI:18420"/>
        <label>1</label>
    </ligand>
</feature>
<dbReference type="Proteomes" id="UP001152320">
    <property type="component" value="Chromosome 13"/>
</dbReference>
<name>A0A9Q1BPH9_HOLLE</name>